<name>A0AAE5A9C9_9NOCA</name>
<dbReference type="GO" id="GO:0003677">
    <property type="term" value="F:DNA binding"/>
    <property type="evidence" value="ECO:0007669"/>
    <property type="project" value="UniProtKB-UniRule"/>
</dbReference>
<organism evidence="4 5">
    <name type="scientific">Rhodococcus oxybenzonivorans</name>
    <dbReference type="NCBI Taxonomy" id="1990687"/>
    <lineage>
        <taxon>Bacteria</taxon>
        <taxon>Bacillati</taxon>
        <taxon>Actinomycetota</taxon>
        <taxon>Actinomycetes</taxon>
        <taxon>Mycobacteriales</taxon>
        <taxon>Nocardiaceae</taxon>
        <taxon>Rhodococcus</taxon>
    </lineage>
</organism>
<evidence type="ECO:0000313" key="4">
    <source>
        <dbReference type="EMBL" id="MDV7267699.1"/>
    </source>
</evidence>
<dbReference type="AlphaFoldDB" id="A0AAE5A9C9"/>
<evidence type="ECO:0000259" key="3">
    <source>
        <dbReference type="PROSITE" id="PS50977"/>
    </source>
</evidence>
<sequence length="221" mass="23933">MTADTSGAGRYEEARAVHENDGVADRCALIEAAGRCFAELGYDKTTEAVIAENAGRSVTDFRRHFRSTKDAFHAVSAAVFEKFLEAQRTAVPPDADPRTVLGAATAAFIDTVYSVGRLFTLIEARAAVDPVVGEQLLQAHTRILARYTRFIEGLDEAGIARPCAEAAQLARKLSDAQWRGAAHLIGASPDEQRRFIVEMTAAAERFIGFDCDTGLVERPAC</sequence>
<keyword evidence="1 2" id="KW-0238">DNA-binding</keyword>
<proteinExistence type="predicted"/>
<evidence type="ECO:0000313" key="5">
    <source>
        <dbReference type="Proteomes" id="UP001185863"/>
    </source>
</evidence>
<dbReference type="InterPro" id="IPR009057">
    <property type="entry name" value="Homeodomain-like_sf"/>
</dbReference>
<reference evidence="4" key="1">
    <citation type="submission" date="2023-10" db="EMBL/GenBank/DDBJ databases">
        <title>Development of a sustainable strategy for remediation of hydrocarbon-contaminated territories based on the waste exchange concept.</title>
        <authorList>
            <person name="Krivoruchko A."/>
        </authorList>
    </citation>
    <scope>NUCLEOTIDE SEQUENCE</scope>
    <source>
        <strain evidence="4">IEGM 68</strain>
    </source>
</reference>
<gene>
    <name evidence="4" type="ORF">R4315_24555</name>
</gene>
<dbReference type="Gene3D" id="1.10.10.60">
    <property type="entry name" value="Homeodomain-like"/>
    <property type="match status" value="1"/>
</dbReference>
<dbReference type="Proteomes" id="UP001185863">
    <property type="component" value="Unassembled WGS sequence"/>
</dbReference>
<comment type="caution">
    <text evidence="4">The sequence shown here is derived from an EMBL/GenBank/DDBJ whole genome shotgun (WGS) entry which is preliminary data.</text>
</comment>
<evidence type="ECO:0000256" key="1">
    <source>
        <dbReference type="ARBA" id="ARBA00023125"/>
    </source>
</evidence>
<dbReference type="InterPro" id="IPR001647">
    <property type="entry name" value="HTH_TetR"/>
</dbReference>
<accession>A0AAE5A9C9</accession>
<dbReference type="RefSeq" id="WP_249354113.1">
    <property type="nucleotide sequence ID" value="NZ_JAWLUP010000101.1"/>
</dbReference>
<feature type="DNA-binding region" description="H-T-H motif" evidence="2">
    <location>
        <begin position="46"/>
        <end position="65"/>
    </location>
</feature>
<feature type="domain" description="HTH tetR-type" evidence="3">
    <location>
        <begin position="23"/>
        <end position="83"/>
    </location>
</feature>
<dbReference type="Gene3D" id="1.10.357.10">
    <property type="entry name" value="Tetracycline Repressor, domain 2"/>
    <property type="match status" value="1"/>
</dbReference>
<dbReference type="EMBL" id="JAWLUP010000101">
    <property type="protein sequence ID" value="MDV7267699.1"/>
    <property type="molecule type" value="Genomic_DNA"/>
</dbReference>
<evidence type="ECO:0000256" key="2">
    <source>
        <dbReference type="PROSITE-ProRule" id="PRU00335"/>
    </source>
</evidence>
<dbReference type="SUPFAM" id="SSF46689">
    <property type="entry name" value="Homeodomain-like"/>
    <property type="match status" value="1"/>
</dbReference>
<dbReference type="PROSITE" id="PS50977">
    <property type="entry name" value="HTH_TETR_2"/>
    <property type="match status" value="1"/>
</dbReference>
<dbReference type="Pfam" id="PF00440">
    <property type="entry name" value="TetR_N"/>
    <property type="match status" value="1"/>
</dbReference>
<protein>
    <submittedName>
        <fullName evidence="4">TetR/AcrR family transcriptional regulator</fullName>
    </submittedName>
</protein>